<keyword evidence="4" id="KW-1185">Reference proteome</keyword>
<reference evidence="3 4" key="1">
    <citation type="submission" date="2020-03" db="EMBL/GenBank/DDBJ databases">
        <title>Genomic Encyclopedia of Type Strains, Phase III (KMG-III): the genomes of soil and plant-associated and newly described type strains.</title>
        <authorList>
            <person name="Whitman W."/>
        </authorList>
    </citation>
    <scope>NUCLEOTIDE SEQUENCE [LARGE SCALE GENOMIC DNA]</scope>
    <source>
        <strain evidence="3 4">CECT 8804</strain>
    </source>
</reference>
<dbReference type="RefSeq" id="WP_167072554.1">
    <property type="nucleotide sequence ID" value="NZ_JAAOZC010000002.1"/>
</dbReference>
<organism evidence="3 4">
    <name type="scientific">Sphingomonas vulcanisoli</name>
    <dbReference type="NCBI Taxonomy" id="1658060"/>
    <lineage>
        <taxon>Bacteria</taxon>
        <taxon>Pseudomonadati</taxon>
        <taxon>Pseudomonadota</taxon>
        <taxon>Alphaproteobacteria</taxon>
        <taxon>Sphingomonadales</taxon>
        <taxon>Sphingomonadaceae</taxon>
        <taxon>Sphingomonas</taxon>
    </lineage>
</organism>
<sequence length="232" mass="24386">MARTPQTDESFLREVDDNLRQDQMVDLARRWGPPIVTLLLVALVLLAAGLWWRGHDAYQQGLKSEALAKPLDDLENNQPLSNPAPLRAMAADSKGGYQAVARLALAADAARRGDPKAAAADYTAIAGDSGLPQPIRDLAQVRATALQYDSITPNAVIDRLKAIAVPGNAFFASAGEMTANAYLALGQKDRAGQLFATVARDTSAPATLRARAAGMATSLGQTVAPVAGADTL</sequence>
<dbReference type="Proteomes" id="UP000727456">
    <property type="component" value="Unassembled WGS sequence"/>
</dbReference>
<dbReference type="InterPro" id="IPR018704">
    <property type="entry name" value="SecYEG/CpoB_TPR"/>
</dbReference>
<proteinExistence type="predicted"/>
<keyword evidence="1" id="KW-0812">Transmembrane</keyword>
<protein>
    <recommendedName>
        <fullName evidence="2">Ancillary SecYEG translocon subunit/Cell division coordinator CpoB TPR domain-containing protein</fullName>
    </recommendedName>
</protein>
<gene>
    <name evidence="3" type="ORF">FHS31_001313</name>
</gene>
<evidence type="ECO:0000313" key="3">
    <source>
        <dbReference type="EMBL" id="NIJ07717.1"/>
    </source>
</evidence>
<feature type="domain" description="Ancillary SecYEG translocon subunit/Cell division coordinator CpoB TPR" evidence="2">
    <location>
        <begin position="30"/>
        <end position="196"/>
    </location>
</feature>
<keyword evidence="1" id="KW-1133">Transmembrane helix</keyword>
<comment type="caution">
    <text evidence="3">The sequence shown here is derived from an EMBL/GenBank/DDBJ whole genome shotgun (WGS) entry which is preliminary data.</text>
</comment>
<evidence type="ECO:0000259" key="2">
    <source>
        <dbReference type="Pfam" id="PF09976"/>
    </source>
</evidence>
<evidence type="ECO:0000313" key="4">
    <source>
        <dbReference type="Proteomes" id="UP000727456"/>
    </source>
</evidence>
<dbReference type="EMBL" id="JAAOZC010000002">
    <property type="protein sequence ID" value="NIJ07717.1"/>
    <property type="molecule type" value="Genomic_DNA"/>
</dbReference>
<name>A0ABX0TQA7_9SPHN</name>
<dbReference type="Pfam" id="PF09976">
    <property type="entry name" value="TPR_21"/>
    <property type="match status" value="1"/>
</dbReference>
<accession>A0ABX0TQA7</accession>
<feature type="transmembrane region" description="Helical" evidence="1">
    <location>
        <begin position="31"/>
        <end position="52"/>
    </location>
</feature>
<evidence type="ECO:0000256" key="1">
    <source>
        <dbReference type="SAM" id="Phobius"/>
    </source>
</evidence>
<keyword evidence="1" id="KW-0472">Membrane</keyword>